<dbReference type="AlphaFoldDB" id="A0A1R1XJJ3"/>
<dbReference type="EMBL" id="LSSM01004477">
    <property type="protein sequence ID" value="OMJ14812.1"/>
    <property type="molecule type" value="Genomic_DNA"/>
</dbReference>
<accession>A0A1R1XJJ3</accession>
<dbReference type="OrthoDB" id="10623865at2759"/>
<evidence type="ECO:0000313" key="2">
    <source>
        <dbReference type="Proteomes" id="UP000187429"/>
    </source>
</evidence>
<evidence type="ECO:0000313" key="1">
    <source>
        <dbReference type="EMBL" id="OMJ14812.1"/>
    </source>
</evidence>
<protein>
    <submittedName>
        <fullName evidence="1">Uncharacterized protein</fullName>
    </submittedName>
</protein>
<keyword evidence="2" id="KW-1185">Reference proteome</keyword>
<comment type="caution">
    <text evidence="1">The sequence shown here is derived from an EMBL/GenBank/DDBJ whole genome shotgun (WGS) entry which is preliminary data.</text>
</comment>
<proteinExistence type="predicted"/>
<sequence>MQLRRSTYKFTGKTAISGIFDTWEVDFVGPFPESELGNKYIFTGIERQVGILFQSQCPAQQLRLHWAAYWR</sequence>
<name>A0A1R1XJJ3_9FUNG</name>
<dbReference type="Proteomes" id="UP000187429">
    <property type="component" value="Unassembled WGS sequence"/>
</dbReference>
<reference evidence="2" key="1">
    <citation type="submission" date="2017-01" db="EMBL/GenBank/DDBJ databases">
        <authorList>
            <person name="Wang Y."/>
            <person name="White M."/>
            <person name="Kvist S."/>
            <person name="Moncalvo J.-M."/>
        </authorList>
    </citation>
    <scope>NUCLEOTIDE SEQUENCE [LARGE SCALE GENOMIC DNA]</scope>
    <source>
        <strain evidence="2">ID-206-W2</strain>
    </source>
</reference>
<organism evidence="1 2">
    <name type="scientific">Smittium culicis</name>
    <dbReference type="NCBI Taxonomy" id="133412"/>
    <lineage>
        <taxon>Eukaryota</taxon>
        <taxon>Fungi</taxon>
        <taxon>Fungi incertae sedis</taxon>
        <taxon>Zoopagomycota</taxon>
        <taxon>Kickxellomycotina</taxon>
        <taxon>Harpellomycetes</taxon>
        <taxon>Harpellales</taxon>
        <taxon>Legeriomycetaceae</taxon>
        <taxon>Smittium</taxon>
    </lineage>
</organism>
<gene>
    <name evidence="1" type="ORF">AYI69_g8430</name>
</gene>